<dbReference type="GO" id="GO:0046084">
    <property type="term" value="P:adenine biosynthetic process"/>
    <property type="evidence" value="ECO:0007669"/>
    <property type="project" value="TreeGrafter"/>
</dbReference>
<dbReference type="Pfam" id="PF02843">
    <property type="entry name" value="GARS_C"/>
    <property type="match status" value="1"/>
</dbReference>
<dbReference type="SMART" id="SM01210">
    <property type="entry name" value="GARS_C"/>
    <property type="match status" value="1"/>
</dbReference>
<feature type="domain" description="ATP-grasp" evidence="7">
    <location>
        <begin position="127"/>
        <end position="334"/>
    </location>
</feature>
<dbReference type="InterPro" id="IPR011054">
    <property type="entry name" value="Rudment_hybrid_motif"/>
</dbReference>
<dbReference type="UniPathway" id="UPA00074">
    <property type="reaction ID" value="UER00129"/>
</dbReference>
<organism evidence="8">
    <name type="scientific">viral metagenome</name>
    <dbReference type="NCBI Taxonomy" id="1070528"/>
    <lineage>
        <taxon>unclassified sequences</taxon>
        <taxon>metagenomes</taxon>
        <taxon>organismal metagenomes</taxon>
    </lineage>
</organism>
<dbReference type="Gene3D" id="3.30.470.20">
    <property type="entry name" value="ATP-grasp fold, B domain"/>
    <property type="match status" value="1"/>
</dbReference>
<dbReference type="InterPro" id="IPR020560">
    <property type="entry name" value="PRibGlycinamide_synth_C-dom"/>
</dbReference>
<keyword evidence="5" id="KW-0067">ATP-binding</keyword>
<dbReference type="Pfam" id="PF00586">
    <property type="entry name" value="AIRS"/>
    <property type="match status" value="1"/>
</dbReference>
<dbReference type="EMBL" id="MN738820">
    <property type="protein sequence ID" value="QHT37771.1"/>
    <property type="molecule type" value="Genomic_DNA"/>
</dbReference>
<name>A0A6C0FA93_9ZZZZ</name>
<sequence length="751" mass="85674">MTLVLVIGSGARESIIIKKVLDDAKKINERVEIICIKTQENTYIDDMCMKVYPMKNDLYETMLQIDEEEQEEIGFCIIGPEAPLEQQYADYFEIQQIPCIGPMQYYAQLETSKQFCRNFLHSDTFLKKYSPKFKIIEPKEKTYESIQTIFHEFDEIVIKKDGLCGGKGVTVQGYDFFDKDEQINSILESKDTYVIEEKLVGEEFSFLSITDGSNHIQHFPPMQDNKRLLDNDKGPNTGGMGCVIDENNTLPFLTDNDINIVKKINENIIYKLNNHKSKQKLCVGYRGVLYGSYIKTKNGIYIIEFNCRFGDPECIIALSLLETNFYSVCLEIISGNLHTPLTFSKDAMICLYAVPENYPKCKDNDTEYDIYFDSQCDFDKIIYGNVKMIDNHTYSLKSRTLCCISRGKKLYECYKNVYNDIKLIHGNLHYRKDIGRKFLTKYEQAGVSIKNGDLAIENIKANIFSTYNENVVSEIGSFGGEFKLGNETLVASIDGVGTKSILAKRFFNEEAYYNLGKDIVGHSINDILVQGARPLFFLDYFGANSLNLNEFEYFVQGLTDSCLGYGPFPILGGETAEMPLIYKKDETDLIGCIVGKKDKRFFPNTVKKGDIVINLPSVSPHTNGYSLINKIVDETIDKEMIKTLLEPHKCYLHEVLTFVKMFGYDKLNAMCHITGGGFHGNMKRVLPENMRVDLDDIELPNWCTYLMEKGVSYDEMMQVFNCGIGFVLIVDNSVDLSKFNVTHKIIGKIVE</sequence>
<dbReference type="SMART" id="SM01209">
    <property type="entry name" value="GARS_A"/>
    <property type="match status" value="1"/>
</dbReference>
<dbReference type="SUPFAM" id="SSF56042">
    <property type="entry name" value="PurM C-terminal domain-like"/>
    <property type="match status" value="1"/>
</dbReference>
<dbReference type="InterPro" id="IPR011761">
    <property type="entry name" value="ATP-grasp"/>
</dbReference>
<dbReference type="PANTHER" id="PTHR10520">
    <property type="entry name" value="TRIFUNCTIONAL PURINE BIOSYNTHETIC PROTEIN ADENOSINE-3-RELATED"/>
    <property type="match status" value="1"/>
</dbReference>
<evidence type="ECO:0000256" key="3">
    <source>
        <dbReference type="ARBA" id="ARBA00022598"/>
    </source>
</evidence>
<dbReference type="InterPro" id="IPR020559">
    <property type="entry name" value="PRibGlycinamide_synth_CS"/>
</dbReference>
<dbReference type="InterPro" id="IPR016185">
    <property type="entry name" value="PreATP-grasp_dom_sf"/>
</dbReference>
<evidence type="ECO:0000256" key="2">
    <source>
        <dbReference type="ARBA" id="ARBA00013047"/>
    </source>
</evidence>
<dbReference type="PROSITE" id="PS00184">
    <property type="entry name" value="GARS"/>
    <property type="match status" value="1"/>
</dbReference>
<dbReference type="Gene3D" id="3.90.650.10">
    <property type="entry name" value="PurM-like C-terminal domain"/>
    <property type="match status" value="1"/>
</dbReference>
<dbReference type="GO" id="GO:0005829">
    <property type="term" value="C:cytosol"/>
    <property type="evidence" value="ECO:0007669"/>
    <property type="project" value="TreeGrafter"/>
</dbReference>
<dbReference type="GO" id="GO:0046872">
    <property type="term" value="F:metal ion binding"/>
    <property type="evidence" value="ECO:0007669"/>
    <property type="project" value="InterPro"/>
</dbReference>
<dbReference type="InterPro" id="IPR037123">
    <property type="entry name" value="PRibGlycinamide_synth_C_sf"/>
</dbReference>
<dbReference type="GO" id="GO:0004637">
    <property type="term" value="F:phosphoribosylamine-glycine ligase activity"/>
    <property type="evidence" value="ECO:0007669"/>
    <property type="project" value="InterPro"/>
</dbReference>
<dbReference type="SUPFAM" id="SSF51246">
    <property type="entry name" value="Rudiment single hybrid motif"/>
    <property type="match status" value="1"/>
</dbReference>
<evidence type="ECO:0000256" key="1">
    <source>
        <dbReference type="ARBA" id="ARBA00004686"/>
    </source>
</evidence>
<dbReference type="InterPro" id="IPR010918">
    <property type="entry name" value="PurM-like_C_dom"/>
</dbReference>
<protein>
    <recommendedName>
        <fullName evidence="2">phosphoribosylformylglycinamidine cyclo-ligase</fullName>
        <ecNumber evidence="2">6.3.3.1</ecNumber>
    </recommendedName>
</protein>
<dbReference type="Pfam" id="PF01071">
    <property type="entry name" value="GARS_A"/>
    <property type="match status" value="1"/>
</dbReference>
<dbReference type="InterPro" id="IPR016188">
    <property type="entry name" value="PurM-like_N"/>
</dbReference>
<accession>A0A6C0FA93</accession>
<dbReference type="Gene3D" id="3.30.1330.10">
    <property type="entry name" value="PurM-like, N-terminal domain"/>
    <property type="match status" value="1"/>
</dbReference>
<dbReference type="InterPro" id="IPR036676">
    <property type="entry name" value="PurM-like_C_sf"/>
</dbReference>
<proteinExistence type="predicted"/>
<dbReference type="InterPro" id="IPR020562">
    <property type="entry name" value="PRibGlycinamide_synth_N"/>
</dbReference>
<dbReference type="GO" id="GO:0005524">
    <property type="term" value="F:ATP binding"/>
    <property type="evidence" value="ECO:0007669"/>
    <property type="project" value="UniProtKB-KW"/>
</dbReference>
<dbReference type="EC" id="6.3.3.1" evidence="2"/>
<dbReference type="SUPFAM" id="SSF56059">
    <property type="entry name" value="Glutathione synthetase ATP-binding domain-like"/>
    <property type="match status" value="1"/>
</dbReference>
<dbReference type="Gene3D" id="3.30.1490.20">
    <property type="entry name" value="ATP-grasp fold, A domain"/>
    <property type="match status" value="1"/>
</dbReference>
<dbReference type="Pfam" id="PF02844">
    <property type="entry name" value="GARS_N"/>
    <property type="match status" value="1"/>
</dbReference>
<dbReference type="Gene3D" id="3.40.50.20">
    <property type="match status" value="1"/>
</dbReference>
<dbReference type="PROSITE" id="PS50975">
    <property type="entry name" value="ATP_GRASP"/>
    <property type="match status" value="1"/>
</dbReference>
<evidence type="ECO:0000256" key="5">
    <source>
        <dbReference type="ARBA" id="ARBA00022840"/>
    </source>
</evidence>
<dbReference type="GO" id="GO:0004641">
    <property type="term" value="F:phosphoribosylformylglycinamidine cyclo-ligase activity"/>
    <property type="evidence" value="ECO:0007669"/>
    <property type="project" value="UniProtKB-EC"/>
</dbReference>
<keyword evidence="6" id="KW-0464">Manganese</keyword>
<reference evidence="8" key="1">
    <citation type="journal article" date="2020" name="Nature">
        <title>Giant virus diversity and host interactions through global metagenomics.</title>
        <authorList>
            <person name="Schulz F."/>
            <person name="Roux S."/>
            <person name="Paez-Espino D."/>
            <person name="Jungbluth S."/>
            <person name="Walsh D.A."/>
            <person name="Denef V.J."/>
            <person name="McMahon K.D."/>
            <person name="Konstantinidis K.T."/>
            <person name="Eloe-Fadrosh E.A."/>
            <person name="Kyrpides N.C."/>
            <person name="Woyke T."/>
        </authorList>
    </citation>
    <scope>NUCLEOTIDE SEQUENCE</scope>
    <source>
        <strain evidence="8">GVMAG-S-ERX556049-19</strain>
    </source>
</reference>
<evidence type="ECO:0000313" key="8">
    <source>
        <dbReference type="EMBL" id="QHT37771.1"/>
    </source>
</evidence>
<dbReference type="SUPFAM" id="SSF55326">
    <property type="entry name" value="PurM N-terminal domain-like"/>
    <property type="match status" value="1"/>
</dbReference>
<dbReference type="CDD" id="cd02196">
    <property type="entry name" value="PurM"/>
    <property type="match status" value="1"/>
</dbReference>
<comment type="pathway">
    <text evidence="1">Purine metabolism; IMP biosynthesis via de novo pathway; 5-amino-1-(5-phospho-D-ribosyl)imidazole from N(2)-formyl-N(1)-(5-phospho-D-ribosyl)glycinamide: step 2/2.</text>
</comment>
<evidence type="ECO:0000256" key="4">
    <source>
        <dbReference type="ARBA" id="ARBA00022741"/>
    </source>
</evidence>
<evidence type="ECO:0000256" key="6">
    <source>
        <dbReference type="ARBA" id="ARBA00023211"/>
    </source>
</evidence>
<keyword evidence="3" id="KW-0436">Ligase</keyword>
<dbReference type="InterPro" id="IPR013815">
    <property type="entry name" value="ATP_grasp_subdomain_1"/>
</dbReference>
<dbReference type="AlphaFoldDB" id="A0A6C0FA93"/>
<dbReference type="Pfam" id="PF02769">
    <property type="entry name" value="AIRS_C"/>
    <property type="match status" value="1"/>
</dbReference>
<dbReference type="InterPro" id="IPR036921">
    <property type="entry name" value="PurM-like_N_sf"/>
</dbReference>
<dbReference type="SUPFAM" id="SSF52440">
    <property type="entry name" value="PreATP-grasp domain"/>
    <property type="match status" value="1"/>
</dbReference>
<dbReference type="PANTHER" id="PTHR10520:SF12">
    <property type="entry name" value="TRIFUNCTIONAL PURINE BIOSYNTHETIC PROTEIN ADENOSINE-3"/>
    <property type="match status" value="1"/>
</dbReference>
<evidence type="ECO:0000259" key="7">
    <source>
        <dbReference type="PROSITE" id="PS50975"/>
    </source>
</evidence>
<dbReference type="InterPro" id="IPR004733">
    <property type="entry name" value="PurM_cligase"/>
</dbReference>
<dbReference type="InterPro" id="IPR020561">
    <property type="entry name" value="PRibGlycinamid_synth_ATP-grasp"/>
</dbReference>
<keyword evidence="4" id="KW-0547">Nucleotide-binding</keyword>
<dbReference type="Gene3D" id="3.90.600.10">
    <property type="entry name" value="Phosphoribosylglycinamide synthetase, C-terminal domain"/>
    <property type="match status" value="1"/>
</dbReference>
<dbReference type="GO" id="GO:0006189">
    <property type="term" value="P:'de novo' IMP biosynthetic process"/>
    <property type="evidence" value="ECO:0007669"/>
    <property type="project" value="UniProtKB-UniPathway"/>
</dbReference>